<evidence type="ECO:0000313" key="1">
    <source>
        <dbReference type="EMBL" id="KAF7366043.1"/>
    </source>
</evidence>
<name>A0A8H7DBJ3_9AGAR</name>
<proteinExistence type="predicted"/>
<sequence>MLFSAILFTACAVAVPLNSRQTAPSPSPLKCSNSTAATDVGAGIQGTQFILTEINAFDGVADPRPIFSAQLALLDAKPIASQLGSLALFPTIAPTNPPTATAVEDLTNALAQVQKFVANITVGPPGVTAIIANNTAALENAKRNLNIALASLPNLGCTSTGA</sequence>
<dbReference type="EMBL" id="JACAZI010000003">
    <property type="protein sequence ID" value="KAF7366043.1"/>
    <property type="molecule type" value="Genomic_DNA"/>
</dbReference>
<evidence type="ECO:0000313" key="2">
    <source>
        <dbReference type="Proteomes" id="UP000620124"/>
    </source>
</evidence>
<accession>A0A8H7DBJ3</accession>
<gene>
    <name evidence="1" type="ORF">MVEN_00480500</name>
</gene>
<organism evidence="1 2">
    <name type="scientific">Mycena venus</name>
    <dbReference type="NCBI Taxonomy" id="2733690"/>
    <lineage>
        <taxon>Eukaryota</taxon>
        <taxon>Fungi</taxon>
        <taxon>Dikarya</taxon>
        <taxon>Basidiomycota</taxon>
        <taxon>Agaricomycotina</taxon>
        <taxon>Agaricomycetes</taxon>
        <taxon>Agaricomycetidae</taxon>
        <taxon>Agaricales</taxon>
        <taxon>Marasmiineae</taxon>
        <taxon>Mycenaceae</taxon>
        <taxon>Mycena</taxon>
    </lineage>
</organism>
<keyword evidence="2" id="KW-1185">Reference proteome</keyword>
<dbReference type="OrthoDB" id="3050494at2759"/>
<dbReference type="AlphaFoldDB" id="A0A8H7DBJ3"/>
<dbReference type="Proteomes" id="UP000620124">
    <property type="component" value="Unassembled WGS sequence"/>
</dbReference>
<reference evidence="1" key="1">
    <citation type="submission" date="2020-05" db="EMBL/GenBank/DDBJ databases">
        <title>Mycena genomes resolve the evolution of fungal bioluminescence.</title>
        <authorList>
            <person name="Tsai I.J."/>
        </authorList>
    </citation>
    <scope>NUCLEOTIDE SEQUENCE</scope>
    <source>
        <strain evidence="1">CCC161011</strain>
    </source>
</reference>
<comment type="caution">
    <text evidence="1">The sequence shown here is derived from an EMBL/GenBank/DDBJ whole genome shotgun (WGS) entry which is preliminary data.</text>
</comment>
<protein>
    <submittedName>
        <fullName evidence="1">Uncharacterized protein</fullName>
    </submittedName>
</protein>